<proteinExistence type="predicted"/>
<dbReference type="Proteomes" id="UP000660885">
    <property type="component" value="Unassembled WGS sequence"/>
</dbReference>
<dbReference type="Pfam" id="PF09722">
    <property type="entry name" value="Xre_MbcA_ParS_C"/>
    <property type="match status" value="1"/>
</dbReference>
<dbReference type="InterPro" id="IPR046847">
    <property type="entry name" value="Xre-like_HTH"/>
</dbReference>
<comment type="caution">
    <text evidence="3">The sequence shown here is derived from an EMBL/GenBank/DDBJ whole genome shotgun (WGS) entry which is preliminary data.</text>
</comment>
<name>A0ABS1U4F8_9PROT</name>
<sequence>MHTRAIPAGLSHYLRLYQASAVERIEMIKAGLSASEAKRIFADLAIGQGVALKALRLSPATVNKKAKQDGTLSPGESERVLGMAKLVGQLEAMIQASGDPEGFDATAWMSRWLQAPLPALGGRCPIDLLDTMEGQALVSTTLAQMQSGAHA</sequence>
<feature type="domain" description="Antitoxin Xre-like helix-turn-helix" evidence="2">
    <location>
        <begin position="23"/>
        <end position="84"/>
    </location>
</feature>
<organism evidence="3 4">
    <name type="scientific">Belnapia arida</name>
    <dbReference type="NCBI Taxonomy" id="2804533"/>
    <lineage>
        <taxon>Bacteria</taxon>
        <taxon>Pseudomonadati</taxon>
        <taxon>Pseudomonadota</taxon>
        <taxon>Alphaproteobacteria</taxon>
        <taxon>Acetobacterales</taxon>
        <taxon>Roseomonadaceae</taxon>
        <taxon>Belnapia</taxon>
    </lineage>
</organism>
<evidence type="ECO:0000259" key="1">
    <source>
        <dbReference type="Pfam" id="PF09722"/>
    </source>
</evidence>
<feature type="domain" description="Antitoxin Xre/MbcA/ParS-like toxin-binding" evidence="1">
    <location>
        <begin position="104"/>
        <end position="148"/>
    </location>
</feature>
<dbReference type="EMBL" id="JAETWB010000007">
    <property type="protein sequence ID" value="MBL6079564.1"/>
    <property type="molecule type" value="Genomic_DNA"/>
</dbReference>
<evidence type="ECO:0000259" key="2">
    <source>
        <dbReference type="Pfam" id="PF20432"/>
    </source>
</evidence>
<gene>
    <name evidence="3" type="ORF">JMJ56_16220</name>
</gene>
<reference evidence="3 4" key="1">
    <citation type="submission" date="2021-01" db="EMBL/GenBank/DDBJ databases">
        <title>Belnapia mucosa sp. nov. and Belnapia arida sp. nov., isolated from the Tabernas Desert (Almeria, Spain).</title>
        <authorList>
            <person name="Molina-Menor E."/>
            <person name="Vidal-Verdu A."/>
            <person name="Calonge A."/>
            <person name="Satari L."/>
            <person name="Pereto J."/>
            <person name="Porcar M."/>
        </authorList>
    </citation>
    <scope>NUCLEOTIDE SEQUENCE [LARGE SCALE GENOMIC DNA]</scope>
    <source>
        <strain evidence="3 4">T18</strain>
    </source>
</reference>
<dbReference type="RefSeq" id="WP_202832809.1">
    <property type="nucleotide sequence ID" value="NZ_JAETWB010000007.1"/>
</dbReference>
<accession>A0ABS1U4F8</accession>
<evidence type="ECO:0000313" key="4">
    <source>
        <dbReference type="Proteomes" id="UP000660885"/>
    </source>
</evidence>
<evidence type="ECO:0000313" key="3">
    <source>
        <dbReference type="EMBL" id="MBL6079564.1"/>
    </source>
</evidence>
<dbReference type="Pfam" id="PF20432">
    <property type="entry name" value="Xre-like-HTH"/>
    <property type="match status" value="1"/>
</dbReference>
<keyword evidence="4" id="KW-1185">Reference proteome</keyword>
<dbReference type="InterPro" id="IPR024467">
    <property type="entry name" value="Xre/MbcA/ParS-like_toxin-bd"/>
</dbReference>
<protein>
    <submittedName>
        <fullName evidence="3">DUF2384 domain-containing protein</fullName>
    </submittedName>
</protein>